<protein>
    <submittedName>
        <fullName evidence="1">Uncharacterized protein</fullName>
    </submittedName>
</protein>
<evidence type="ECO:0000313" key="2">
    <source>
        <dbReference type="Proteomes" id="UP000798662"/>
    </source>
</evidence>
<comment type="caution">
    <text evidence="1">The sequence shown here is derived from an EMBL/GenBank/DDBJ whole genome shotgun (WGS) entry which is preliminary data.</text>
</comment>
<name>A0ACC3CG56_PYRYE</name>
<accession>A0ACC3CG56</accession>
<keyword evidence="2" id="KW-1185">Reference proteome</keyword>
<reference evidence="1" key="1">
    <citation type="submission" date="2019-11" db="EMBL/GenBank/DDBJ databases">
        <title>Nori genome reveals adaptations in red seaweeds to the harsh intertidal environment.</title>
        <authorList>
            <person name="Wang D."/>
            <person name="Mao Y."/>
        </authorList>
    </citation>
    <scope>NUCLEOTIDE SEQUENCE</scope>
    <source>
        <tissue evidence="1">Gametophyte</tissue>
    </source>
</reference>
<sequence>MAGSMDTAGALSLLQDVRGSYSKLADALEYVAAQSGKTVHAVRVAYYRSRGTGPRHHARNKLNLDQETILVSVAQAFSVNNVALSLVQLRQLVQRKFGVHVSPQWVARFIARHKKELSKRACKALADKRAGAEVFNGVVGFCEELQHFLERYHFRDYAVFNYDETRVVQHAGNMTLTRVEMAGKERANVRSTRHNTVATLLPFVSADGGVLLSVYILKGQFGEGSAAPIRYVMEQAPSITRGTWPRYYCWNDTGFLDADTFKAVLDKVADEWHTRHPGIPALLFGDQLASHRRADIVEHALGRGLYLFSLPKNASHFNQPLDASPFGTLQADKTHRNEGTMMDAILTNTSTRDTLLMAAYRAERHAFTRPVIKGAFVRCGVWQFDAKRMLANARANLGMCDQEETIVEAARSAAALVIQDAQTRVDSSVRGTVSGKAVVQKGVVHSPFYLIESQRKAEAEEAKTQQEREARRDERAKKKADREAKEAEKVATRENHRCRVCADKVHRGGKTWTGCPCDAFWVCPPCAKTLPAGVAMAEHIKVCPGPAAVGSESDSEDGGGSSSSVATE</sequence>
<dbReference type="Proteomes" id="UP000798662">
    <property type="component" value="Chromosome 3"/>
</dbReference>
<organism evidence="1 2">
    <name type="scientific">Pyropia yezoensis</name>
    <name type="common">Susabi-nori</name>
    <name type="synonym">Porphyra yezoensis</name>
    <dbReference type="NCBI Taxonomy" id="2788"/>
    <lineage>
        <taxon>Eukaryota</taxon>
        <taxon>Rhodophyta</taxon>
        <taxon>Bangiophyceae</taxon>
        <taxon>Bangiales</taxon>
        <taxon>Bangiaceae</taxon>
        <taxon>Pyropia</taxon>
    </lineage>
</organism>
<dbReference type="EMBL" id="CM020620">
    <property type="protein sequence ID" value="KAK1868858.1"/>
    <property type="molecule type" value="Genomic_DNA"/>
</dbReference>
<gene>
    <name evidence="1" type="ORF">I4F81_011340</name>
</gene>
<proteinExistence type="predicted"/>
<evidence type="ECO:0000313" key="1">
    <source>
        <dbReference type="EMBL" id="KAK1868858.1"/>
    </source>
</evidence>